<accession>A0A816PT59</accession>
<keyword evidence="1" id="KW-1133">Transmembrane helix</keyword>
<feature type="transmembrane region" description="Helical" evidence="1">
    <location>
        <begin position="12"/>
        <end position="29"/>
    </location>
</feature>
<comment type="caution">
    <text evidence="2">The sequence shown here is derived from an EMBL/GenBank/DDBJ whole genome shotgun (WGS) entry which is preliminary data.</text>
</comment>
<organism evidence="2 3">
    <name type="scientific">Rotaria magnacalcarata</name>
    <dbReference type="NCBI Taxonomy" id="392030"/>
    <lineage>
        <taxon>Eukaryota</taxon>
        <taxon>Metazoa</taxon>
        <taxon>Spiralia</taxon>
        <taxon>Gnathifera</taxon>
        <taxon>Rotifera</taxon>
        <taxon>Eurotatoria</taxon>
        <taxon>Bdelloidea</taxon>
        <taxon>Philodinida</taxon>
        <taxon>Philodinidae</taxon>
        <taxon>Rotaria</taxon>
    </lineage>
</organism>
<reference evidence="2" key="1">
    <citation type="submission" date="2021-02" db="EMBL/GenBank/DDBJ databases">
        <authorList>
            <person name="Nowell W R."/>
        </authorList>
    </citation>
    <scope>NUCLEOTIDE SEQUENCE</scope>
</reference>
<protein>
    <submittedName>
        <fullName evidence="2">Uncharacterized protein</fullName>
    </submittedName>
</protein>
<sequence>MNRLFIDKRALFVRLILIFLFSLIIYHQMNISLKDYVPHIFSQQSQNLFNRTNYPKEAFVTFTNSQQNYVELLDILLDSIHLFSIRPVIVFSIDFDLIINFTRHPHVTVERISQKQCGPTIFTCKLLAIVSSEVNYGIQLEIDSVVNYNIDILFDMLHIWPYDLPLAPKHPNDPQNYRFYMEQYNVKYRTIPYMHGTFVWTYRAYPFIRHVLALMQRGAFMDANCDETAMNIMLWKAKANHTLCKYDPYGPLYIEKYEKPEKTPACLPYCDGVYLVFHGQKESLVSKNIFKRLRSLGPHRPFVQTTQGIKWFNETNVTCCHSSATRPSPLHPMLCEYDRFDLG</sequence>
<evidence type="ECO:0000256" key="1">
    <source>
        <dbReference type="SAM" id="Phobius"/>
    </source>
</evidence>
<evidence type="ECO:0000313" key="3">
    <source>
        <dbReference type="Proteomes" id="UP000663856"/>
    </source>
</evidence>
<keyword evidence="1" id="KW-0472">Membrane</keyword>
<evidence type="ECO:0000313" key="2">
    <source>
        <dbReference type="EMBL" id="CAF2052636.1"/>
    </source>
</evidence>
<name>A0A816PT59_9BILA</name>
<dbReference type="EMBL" id="CAJNRF010003643">
    <property type="protein sequence ID" value="CAF2052636.1"/>
    <property type="molecule type" value="Genomic_DNA"/>
</dbReference>
<proteinExistence type="predicted"/>
<dbReference type="AlphaFoldDB" id="A0A816PT59"/>
<keyword evidence="1" id="KW-0812">Transmembrane</keyword>
<gene>
    <name evidence="2" type="ORF">WKI299_LOCUS10464</name>
</gene>
<dbReference type="Proteomes" id="UP000663856">
    <property type="component" value="Unassembled WGS sequence"/>
</dbReference>